<comment type="caution">
    <text evidence="1">The sequence shown here is derived from an EMBL/GenBank/DDBJ whole genome shotgun (WGS) entry which is preliminary data.</text>
</comment>
<dbReference type="Proteomes" id="UP000186922">
    <property type="component" value="Unassembled WGS sequence"/>
</dbReference>
<evidence type="ECO:0000313" key="1">
    <source>
        <dbReference type="EMBL" id="GAU97646.1"/>
    </source>
</evidence>
<keyword evidence="2" id="KW-1185">Reference proteome</keyword>
<dbReference type="EMBL" id="BDGG01000004">
    <property type="protein sequence ID" value="GAU97646.1"/>
    <property type="molecule type" value="Genomic_DNA"/>
</dbReference>
<reference evidence="1 2" key="1">
    <citation type="journal article" date="2016" name="Nat. Commun.">
        <title>Extremotolerant tardigrade genome and improved radiotolerance of human cultured cells by tardigrade-unique protein.</title>
        <authorList>
            <person name="Hashimoto T."/>
            <person name="Horikawa D.D."/>
            <person name="Saito Y."/>
            <person name="Kuwahara H."/>
            <person name="Kozuka-Hata H."/>
            <person name="Shin-I T."/>
            <person name="Minakuchi Y."/>
            <person name="Ohishi K."/>
            <person name="Motoyama A."/>
            <person name="Aizu T."/>
            <person name="Enomoto A."/>
            <person name="Kondo K."/>
            <person name="Tanaka S."/>
            <person name="Hara Y."/>
            <person name="Koshikawa S."/>
            <person name="Sagara H."/>
            <person name="Miura T."/>
            <person name="Yokobori S."/>
            <person name="Miyagawa K."/>
            <person name="Suzuki Y."/>
            <person name="Kubo T."/>
            <person name="Oyama M."/>
            <person name="Kohara Y."/>
            <person name="Fujiyama A."/>
            <person name="Arakawa K."/>
            <person name="Katayama T."/>
            <person name="Toyoda A."/>
            <person name="Kunieda T."/>
        </authorList>
    </citation>
    <scope>NUCLEOTIDE SEQUENCE [LARGE SCALE GENOMIC DNA]</scope>
    <source>
        <strain evidence="1 2">YOKOZUNA-1</strain>
    </source>
</reference>
<sequence length="68" mass="7665">MALRSMTRILKLSKISQTLPLHHGEPLRTSVRSSVISDSTFDHFESVMTGEVESLISELLMEVRDSFS</sequence>
<proteinExistence type="predicted"/>
<protein>
    <submittedName>
        <fullName evidence="1">Uncharacterized protein</fullName>
    </submittedName>
</protein>
<dbReference type="AlphaFoldDB" id="A0A1D1V7J8"/>
<evidence type="ECO:0000313" key="2">
    <source>
        <dbReference type="Proteomes" id="UP000186922"/>
    </source>
</evidence>
<accession>A0A1D1V7J8</accession>
<organism evidence="1 2">
    <name type="scientific">Ramazzottius varieornatus</name>
    <name type="common">Water bear</name>
    <name type="synonym">Tardigrade</name>
    <dbReference type="NCBI Taxonomy" id="947166"/>
    <lineage>
        <taxon>Eukaryota</taxon>
        <taxon>Metazoa</taxon>
        <taxon>Ecdysozoa</taxon>
        <taxon>Tardigrada</taxon>
        <taxon>Eutardigrada</taxon>
        <taxon>Parachela</taxon>
        <taxon>Hypsibioidea</taxon>
        <taxon>Ramazzottiidae</taxon>
        <taxon>Ramazzottius</taxon>
    </lineage>
</organism>
<gene>
    <name evidence="1" type="primary">RvY_08908-1</name>
    <name evidence="1" type="synonym">RvY_08908.1</name>
    <name evidence="1" type="ORF">RvY_08908</name>
</gene>
<name>A0A1D1V7J8_RAMVA</name>